<reference evidence="3 4" key="1">
    <citation type="submission" date="2019-05" db="EMBL/GenBank/DDBJ databases">
        <title>We sequenced the genome of Paenibacillus hemerocallicola KCTC 33185 for further insight into its adaptation and study the phylogeny of Paenibacillus.</title>
        <authorList>
            <person name="Narsing Rao M.P."/>
        </authorList>
    </citation>
    <scope>NUCLEOTIDE SEQUENCE [LARGE SCALE GENOMIC DNA]</scope>
    <source>
        <strain evidence="3 4">KCTC 33185</strain>
    </source>
</reference>
<accession>A0A5C4TE46</accession>
<dbReference type="SUPFAM" id="SSF51126">
    <property type="entry name" value="Pectin lyase-like"/>
    <property type="match status" value="1"/>
</dbReference>
<dbReference type="InterPro" id="IPR006311">
    <property type="entry name" value="TAT_signal"/>
</dbReference>
<dbReference type="InterPro" id="IPR011050">
    <property type="entry name" value="Pectin_lyase_fold/virulence"/>
</dbReference>
<evidence type="ECO:0000259" key="2">
    <source>
        <dbReference type="Pfam" id="PF12708"/>
    </source>
</evidence>
<gene>
    <name evidence="3" type="ORF">FE784_09135</name>
</gene>
<dbReference type="EMBL" id="VDCQ01000009">
    <property type="protein sequence ID" value="TNJ66719.1"/>
    <property type="molecule type" value="Genomic_DNA"/>
</dbReference>
<evidence type="ECO:0000256" key="1">
    <source>
        <dbReference type="SAM" id="SignalP"/>
    </source>
</evidence>
<dbReference type="Proteomes" id="UP000307943">
    <property type="component" value="Unassembled WGS sequence"/>
</dbReference>
<dbReference type="PROSITE" id="PS51318">
    <property type="entry name" value="TAT"/>
    <property type="match status" value="1"/>
</dbReference>
<feature type="signal peptide" evidence="1">
    <location>
        <begin position="1"/>
        <end position="36"/>
    </location>
</feature>
<proteinExistence type="predicted"/>
<dbReference type="Pfam" id="PF12708">
    <property type="entry name" value="Pect-lyase_RHGA_epim"/>
    <property type="match status" value="1"/>
</dbReference>
<name>A0A5C4TE46_9BACL</name>
<dbReference type="RefSeq" id="WP_139601879.1">
    <property type="nucleotide sequence ID" value="NZ_VDCQ01000009.1"/>
</dbReference>
<protein>
    <recommendedName>
        <fullName evidence="2">Rhamnogalacturonase A/B/Epimerase-like pectate lyase domain-containing protein</fullName>
    </recommendedName>
</protein>
<keyword evidence="4" id="KW-1185">Reference proteome</keyword>
<dbReference type="Gene3D" id="2.160.20.10">
    <property type="entry name" value="Single-stranded right-handed beta-helix, Pectin lyase-like"/>
    <property type="match status" value="1"/>
</dbReference>
<dbReference type="OrthoDB" id="6502305at2"/>
<evidence type="ECO:0000313" key="4">
    <source>
        <dbReference type="Proteomes" id="UP000307943"/>
    </source>
</evidence>
<organism evidence="3 4">
    <name type="scientific">Paenibacillus hemerocallicola</name>
    <dbReference type="NCBI Taxonomy" id="1172614"/>
    <lineage>
        <taxon>Bacteria</taxon>
        <taxon>Bacillati</taxon>
        <taxon>Bacillota</taxon>
        <taxon>Bacilli</taxon>
        <taxon>Bacillales</taxon>
        <taxon>Paenibacillaceae</taxon>
        <taxon>Paenibacillus</taxon>
    </lineage>
</organism>
<evidence type="ECO:0000313" key="3">
    <source>
        <dbReference type="EMBL" id="TNJ66719.1"/>
    </source>
</evidence>
<feature type="chain" id="PRO_5023032611" description="Rhamnogalacturonase A/B/Epimerase-like pectate lyase domain-containing protein" evidence="1">
    <location>
        <begin position="37"/>
        <end position="459"/>
    </location>
</feature>
<dbReference type="InterPro" id="IPR024535">
    <property type="entry name" value="RHGA/B-epi-like_pectate_lyase"/>
</dbReference>
<comment type="caution">
    <text evidence="3">The sequence shown here is derived from an EMBL/GenBank/DDBJ whole genome shotgun (WGS) entry which is preliminary data.</text>
</comment>
<feature type="domain" description="Rhamnogalacturonase A/B/Epimerase-like pectate lyase" evidence="2">
    <location>
        <begin position="56"/>
        <end position="114"/>
    </location>
</feature>
<keyword evidence="1" id="KW-0732">Signal</keyword>
<dbReference type="AlphaFoldDB" id="A0A5C4TE46"/>
<sequence>MNKDQNNAKTDMSRRKALATLSTAGMALLSAPFLSAASSPLPVAVRANDPAHSDGIVNIVDFGAIGDGKADDTAAIQAALHSGAGSVLIPVGDYRITSTLTVPDKVTLRGIGRLSRLLKYFNGDMVLLQDTAKLIELEIDGRGKSFSGRGVVIDSGTNQKILDCSIVNTLGYCVEFSVPAAGKISTIDKCLMYTLTPANLPAIKLPESEQNGDRKIISVDCGGGLLADFGGCSTVLVTNCNTIGVIFKPASKKVSMIGNRIAGGTAGINVEISGLNHTIIGNISATPFYIMQDCDGSVIMGNVAKIVDQSRGKNKVDSDTPGITLSNNYGGFHADSSYMVLGAGGTSPNAGSISFGDGTGWKLNIGTSVNKTFVPKFTFYDKGCLRFEPMNANHAAPGSVFTDTADKKLKYKDETGLTMNLGGSVLGSQPNSTASDIASLRNDFNALLSKMKASGLMRT</sequence>
<dbReference type="InterPro" id="IPR012334">
    <property type="entry name" value="Pectin_lyas_fold"/>
</dbReference>
<dbReference type="Gene3D" id="6.10.140.1630">
    <property type="match status" value="1"/>
</dbReference>